<evidence type="ECO:0000313" key="2">
    <source>
        <dbReference type="EMBL" id="KAK9690706.1"/>
    </source>
</evidence>
<dbReference type="PANTHER" id="PTHR33872:SF7">
    <property type="entry name" value="OSJNBA0084K11.10-LIKE PROTEIN"/>
    <property type="match status" value="1"/>
</dbReference>
<dbReference type="AlphaFoldDB" id="A0AAW1IMW4"/>
<evidence type="ECO:0000256" key="1">
    <source>
        <dbReference type="SAM" id="MobiDB-lite"/>
    </source>
</evidence>
<feature type="compositionally biased region" description="Low complexity" evidence="1">
    <location>
        <begin position="1"/>
        <end position="15"/>
    </location>
</feature>
<feature type="region of interest" description="Disordered" evidence="1">
    <location>
        <begin position="1"/>
        <end position="30"/>
    </location>
</feature>
<gene>
    <name evidence="2" type="ORF">RND81_09G148500</name>
</gene>
<evidence type="ECO:0000313" key="3">
    <source>
        <dbReference type="Proteomes" id="UP001443914"/>
    </source>
</evidence>
<name>A0AAW1IMW4_SAPOF</name>
<comment type="caution">
    <text evidence="2">The sequence shown here is derived from an EMBL/GenBank/DDBJ whole genome shotgun (WGS) entry which is preliminary data.</text>
</comment>
<proteinExistence type="predicted"/>
<sequence length="110" mass="13087">MGYQKSGKLQKLSKQPPSPPRQPPRATWSSHTRREIERFWRMKRLVEQDHLLHALQAASHPKAIHLSKEDYRLILDSLEEIKIMEEDVSNRDLHVGVKDWWTKSKYAYLN</sequence>
<dbReference type="PANTHER" id="PTHR33872">
    <property type="entry name" value="DNA POLYMERASE EPSILON CATALYTIC SUBUNIT A"/>
    <property type="match status" value="1"/>
</dbReference>
<protein>
    <submittedName>
        <fullName evidence="2">Uncharacterized protein</fullName>
    </submittedName>
</protein>
<reference evidence="2" key="1">
    <citation type="submission" date="2024-03" db="EMBL/GenBank/DDBJ databases">
        <title>WGS assembly of Saponaria officinalis var. Norfolk2.</title>
        <authorList>
            <person name="Jenkins J."/>
            <person name="Shu S."/>
            <person name="Grimwood J."/>
            <person name="Barry K."/>
            <person name="Goodstein D."/>
            <person name="Schmutz J."/>
            <person name="Leebens-Mack J."/>
            <person name="Osbourn A."/>
        </authorList>
    </citation>
    <scope>NUCLEOTIDE SEQUENCE [LARGE SCALE GENOMIC DNA]</scope>
    <source>
        <strain evidence="2">JIC</strain>
    </source>
</reference>
<accession>A0AAW1IMW4</accession>
<dbReference type="Proteomes" id="UP001443914">
    <property type="component" value="Unassembled WGS sequence"/>
</dbReference>
<organism evidence="2 3">
    <name type="scientific">Saponaria officinalis</name>
    <name type="common">Common soapwort</name>
    <name type="synonym">Lychnis saponaria</name>
    <dbReference type="NCBI Taxonomy" id="3572"/>
    <lineage>
        <taxon>Eukaryota</taxon>
        <taxon>Viridiplantae</taxon>
        <taxon>Streptophyta</taxon>
        <taxon>Embryophyta</taxon>
        <taxon>Tracheophyta</taxon>
        <taxon>Spermatophyta</taxon>
        <taxon>Magnoliopsida</taxon>
        <taxon>eudicotyledons</taxon>
        <taxon>Gunneridae</taxon>
        <taxon>Pentapetalae</taxon>
        <taxon>Caryophyllales</taxon>
        <taxon>Caryophyllaceae</taxon>
        <taxon>Caryophylleae</taxon>
        <taxon>Saponaria</taxon>
    </lineage>
</organism>
<dbReference type="EMBL" id="JBDFQZ010000009">
    <property type="protein sequence ID" value="KAK9690706.1"/>
    <property type="molecule type" value="Genomic_DNA"/>
</dbReference>
<keyword evidence="3" id="KW-1185">Reference proteome</keyword>